<dbReference type="Pfam" id="PF13632">
    <property type="entry name" value="Glyco_trans_2_3"/>
    <property type="match status" value="1"/>
</dbReference>
<evidence type="ECO:0000313" key="8">
    <source>
        <dbReference type="EMBL" id="OGE40566.1"/>
    </source>
</evidence>
<dbReference type="Gene3D" id="3.90.550.10">
    <property type="entry name" value="Spore Coat Polysaccharide Biosynthesis Protein SpsA, Chain A"/>
    <property type="match status" value="1"/>
</dbReference>
<dbReference type="Proteomes" id="UP000177328">
    <property type="component" value="Unassembled WGS sequence"/>
</dbReference>
<dbReference type="InterPro" id="IPR001173">
    <property type="entry name" value="Glyco_trans_2-like"/>
</dbReference>
<dbReference type="GO" id="GO:0005886">
    <property type="term" value="C:plasma membrane"/>
    <property type="evidence" value="ECO:0007669"/>
    <property type="project" value="UniProtKB-SubCell"/>
</dbReference>
<accession>A0A1F5KI11</accession>
<evidence type="ECO:0000256" key="3">
    <source>
        <dbReference type="ARBA" id="ARBA00022676"/>
    </source>
</evidence>
<evidence type="ECO:0000256" key="2">
    <source>
        <dbReference type="ARBA" id="ARBA00022475"/>
    </source>
</evidence>
<comment type="subcellular location">
    <subcellularLocation>
        <location evidence="1">Cell membrane</location>
    </subcellularLocation>
</comment>
<dbReference type="AlphaFoldDB" id="A0A1F5KI11"/>
<evidence type="ECO:0000256" key="4">
    <source>
        <dbReference type="ARBA" id="ARBA00022679"/>
    </source>
</evidence>
<feature type="domain" description="Glycosyltransferase 2-like" evidence="6">
    <location>
        <begin position="8"/>
        <end position="121"/>
    </location>
</feature>
<reference evidence="8 9" key="1">
    <citation type="journal article" date="2016" name="Nat. Commun.">
        <title>Thousands of microbial genomes shed light on interconnected biogeochemical processes in an aquifer system.</title>
        <authorList>
            <person name="Anantharaman K."/>
            <person name="Brown C.T."/>
            <person name="Hug L.A."/>
            <person name="Sharon I."/>
            <person name="Castelle C.J."/>
            <person name="Probst A.J."/>
            <person name="Thomas B.C."/>
            <person name="Singh A."/>
            <person name="Wilkins M.J."/>
            <person name="Karaoz U."/>
            <person name="Brodie E.L."/>
            <person name="Williams K.H."/>
            <person name="Hubbard S.S."/>
            <person name="Banfield J.F."/>
        </authorList>
    </citation>
    <scope>NUCLEOTIDE SEQUENCE [LARGE SCALE GENOMIC DNA]</scope>
</reference>
<evidence type="ECO:0000259" key="6">
    <source>
        <dbReference type="Pfam" id="PF00535"/>
    </source>
</evidence>
<organism evidence="8 9">
    <name type="scientific">Candidatus Daviesbacteria bacterium RIFCSPHIGHO2_02_FULL_43_12</name>
    <dbReference type="NCBI Taxonomy" id="1797776"/>
    <lineage>
        <taxon>Bacteria</taxon>
        <taxon>Candidatus Daviesiibacteriota</taxon>
    </lineage>
</organism>
<keyword evidence="2" id="KW-1003">Cell membrane</keyword>
<evidence type="ECO:0000259" key="7">
    <source>
        <dbReference type="Pfam" id="PF13632"/>
    </source>
</evidence>
<keyword evidence="4" id="KW-0808">Transferase</keyword>
<evidence type="ECO:0000256" key="1">
    <source>
        <dbReference type="ARBA" id="ARBA00004236"/>
    </source>
</evidence>
<dbReference type="PANTHER" id="PTHR43646">
    <property type="entry name" value="GLYCOSYLTRANSFERASE"/>
    <property type="match status" value="1"/>
</dbReference>
<sequence>MTIIDLAIVIPTLNEEKFVGTLLDSIFYQTIWPKDVFVIDAESTDRTKEVIEKHFKMLPQLQFRQIPKYSISKQRNLGAKLTNAKHVLFLDADMKLKERDTLQVYFNEVSAKNPDIAVAANLPLSTSWRDRVLFLNLNMLIKAAKPFYPWAPGMNIYVKRDSFNKVGGFDDEVKVGEDIDLVQRMVKEGMEFEFLEGPKVHTSVRRFLKEGRRRYIWKLFKGFIAIQRKGFREAEIDYEFGEWKTIRKEKNLFERLLKQVQKQRFASAILKILK</sequence>
<feature type="domain" description="Glycosyltransferase 2-like" evidence="7">
    <location>
        <begin position="143"/>
        <end position="216"/>
    </location>
</feature>
<name>A0A1F5KI11_9BACT</name>
<comment type="caution">
    <text evidence="8">The sequence shown here is derived from an EMBL/GenBank/DDBJ whole genome shotgun (WGS) entry which is preliminary data.</text>
</comment>
<gene>
    <name evidence="8" type="ORF">A3D25_00410</name>
</gene>
<dbReference type="GO" id="GO:0016757">
    <property type="term" value="F:glycosyltransferase activity"/>
    <property type="evidence" value="ECO:0007669"/>
    <property type="project" value="UniProtKB-KW"/>
</dbReference>
<evidence type="ECO:0000313" key="9">
    <source>
        <dbReference type="Proteomes" id="UP000177328"/>
    </source>
</evidence>
<keyword evidence="5" id="KW-0472">Membrane</keyword>
<dbReference type="InterPro" id="IPR029044">
    <property type="entry name" value="Nucleotide-diphossugar_trans"/>
</dbReference>
<dbReference type="PANTHER" id="PTHR43646:SF2">
    <property type="entry name" value="GLYCOSYLTRANSFERASE 2-LIKE DOMAIN-CONTAINING PROTEIN"/>
    <property type="match status" value="1"/>
</dbReference>
<dbReference type="SUPFAM" id="SSF53448">
    <property type="entry name" value="Nucleotide-diphospho-sugar transferases"/>
    <property type="match status" value="1"/>
</dbReference>
<dbReference type="Pfam" id="PF00535">
    <property type="entry name" value="Glycos_transf_2"/>
    <property type="match status" value="1"/>
</dbReference>
<dbReference type="EMBL" id="MFDD01000008">
    <property type="protein sequence ID" value="OGE40566.1"/>
    <property type="molecule type" value="Genomic_DNA"/>
</dbReference>
<protein>
    <recommendedName>
        <fullName evidence="6 7">Glycosyltransferase 2-like domain-containing protein</fullName>
    </recommendedName>
</protein>
<evidence type="ECO:0000256" key="5">
    <source>
        <dbReference type="ARBA" id="ARBA00023136"/>
    </source>
</evidence>
<keyword evidence="3" id="KW-0328">Glycosyltransferase</keyword>
<proteinExistence type="predicted"/>